<evidence type="ECO:0008006" key="3">
    <source>
        <dbReference type="Google" id="ProtNLM"/>
    </source>
</evidence>
<dbReference type="Gene3D" id="3.60.15.10">
    <property type="entry name" value="Ribonuclease Z/Hydroxyacylglutathione hydrolase-like"/>
    <property type="match status" value="1"/>
</dbReference>
<dbReference type="EMBL" id="OZ004254">
    <property type="protein sequence ID" value="CAK7896581.1"/>
    <property type="molecule type" value="Genomic_DNA"/>
</dbReference>
<name>A0ABP0E7D0_9ASCO</name>
<accession>A0ABP0E7D0</accession>
<dbReference type="InterPro" id="IPR036866">
    <property type="entry name" value="RibonucZ/Hydroxyglut_hydro"/>
</dbReference>
<protein>
    <recommendedName>
        <fullName evidence="3">Metallo-beta-lactamase domain-containing protein</fullName>
    </recommendedName>
</protein>
<evidence type="ECO:0000313" key="2">
    <source>
        <dbReference type="Proteomes" id="UP001497600"/>
    </source>
</evidence>
<dbReference type="SUPFAM" id="SSF56281">
    <property type="entry name" value="Metallo-hydrolase/oxidoreductase"/>
    <property type="match status" value="1"/>
</dbReference>
<sequence length="271" mass="30203">MGYPTPLPITTKKVADHILIASGPFSRVNALNFGYRMALFRFGNDTVVWSAIPYGKETIDALKIINEDSPAQVTHLVIPDLEHTMAAKSFKAQFPKLKIIAPEGVDLGPEVPIDYKISASIANKVLKRDDLEAVGIKENTILDNFEFVYLPSHKNKELVMYDIKSKILFEADLLFNLGTPEPLEQYSPETGFPKNYYPHSGFSFLTRYMYPDSTVGRCLMNKVAGVSTEPGKSGIKAIYSLDFNQIVMCHGNIISKDAKEAFKKVFADALK</sequence>
<dbReference type="InterPro" id="IPR025638">
    <property type="entry name" value="DUF4336"/>
</dbReference>
<reference evidence="1 2" key="1">
    <citation type="submission" date="2024-01" db="EMBL/GenBank/DDBJ databases">
        <authorList>
            <consortium name="Genoscope - CEA"/>
            <person name="William W."/>
        </authorList>
    </citation>
    <scope>NUCLEOTIDE SEQUENCE [LARGE SCALE GENOMIC DNA]</scope>
    <source>
        <strain evidence="1 2">29B2s-10</strain>
    </source>
</reference>
<dbReference type="Proteomes" id="UP001497600">
    <property type="component" value="Chromosome B"/>
</dbReference>
<dbReference type="PANTHER" id="PTHR33835:SF1">
    <property type="entry name" value="METALLO-BETA-LACTAMASE DOMAIN-CONTAINING PROTEIN"/>
    <property type="match status" value="1"/>
</dbReference>
<evidence type="ECO:0000313" key="1">
    <source>
        <dbReference type="EMBL" id="CAK7896581.1"/>
    </source>
</evidence>
<proteinExistence type="predicted"/>
<gene>
    <name evidence="1" type="ORF">CAAN4_B05732</name>
</gene>
<dbReference type="PANTHER" id="PTHR33835">
    <property type="entry name" value="YALI0C07656P"/>
    <property type="match status" value="1"/>
</dbReference>
<organism evidence="1 2">
    <name type="scientific">[Candida] anglica</name>
    <dbReference type="NCBI Taxonomy" id="148631"/>
    <lineage>
        <taxon>Eukaryota</taxon>
        <taxon>Fungi</taxon>
        <taxon>Dikarya</taxon>
        <taxon>Ascomycota</taxon>
        <taxon>Saccharomycotina</taxon>
        <taxon>Pichiomycetes</taxon>
        <taxon>Debaryomycetaceae</taxon>
        <taxon>Kurtzmaniella</taxon>
    </lineage>
</organism>
<keyword evidence="2" id="KW-1185">Reference proteome</keyword>